<dbReference type="InterPro" id="IPR013406">
    <property type="entry name" value="CHP02574_addiction_mod"/>
</dbReference>
<gene>
    <name evidence="1" type="ORF">MNBD_GAMMA02-290</name>
</gene>
<sequence length="70" mass="7944">MSTAKDILKEAILLEPTEKAKLVDHLITSLDKPDTEIDKLWAEEAESRLDAYKQGKLKSVSLEKVLSKYK</sequence>
<name>A0A3B0VT36_9ZZZZ</name>
<dbReference type="NCBIfam" id="TIGR02574">
    <property type="entry name" value="stabl_TIGR02574"/>
    <property type="match status" value="1"/>
</dbReference>
<evidence type="ECO:0008006" key="2">
    <source>
        <dbReference type="Google" id="ProtNLM"/>
    </source>
</evidence>
<protein>
    <recommendedName>
        <fullName evidence="2">Addiction module protein</fullName>
    </recommendedName>
</protein>
<reference evidence="1" key="1">
    <citation type="submission" date="2018-06" db="EMBL/GenBank/DDBJ databases">
        <authorList>
            <person name="Zhirakovskaya E."/>
        </authorList>
    </citation>
    <scope>NUCLEOTIDE SEQUENCE</scope>
</reference>
<organism evidence="1">
    <name type="scientific">hydrothermal vent metagenome</name>
    <dbReference type="NCBI Taxonomy" id="652676"/>
    <lineage>
        <taxon>unclassified sequences</taxon>
        <taxon>metagenomes</taxon>
        <taxon>ecological metagenomes</taxon>
    </lineage>
</organism>
<accession>A0A3B0VT36</accession>
<dbReference type="Pfam" id="PF09720">
    <property type="entry name" value="Unstab_antitox"/>
    <property type="match status" value="1"/>
</dbReference>
<proteinExistence type="predicted"/>
<dbReference type="EMBL" id="UOFA01000305">
    <property type="protein sequence ID" value="VAW46805.1"/>
    <property type="molecule type" value="Genomic_DNA"/>
</dbReference>
<evidence type="ECO:0000313" key="1">
    <source>
        <dbReference type="EMBL" id="VAW46805.1"/>
    </source>
</evidence>
<dbReference type="AlphaFoldDB" id="A0A3B0VT36"/>